<name>A0A1Q9F0R4_SYMMI</name>
<feature type="region of interest" description="Disordered" evidence="1">
    <location>
        <begin position="329"/>
        <end position="384"/>
    </location>
</feature>
<sequence length="534" mass="59424">MWICQFRGSREYAFATVASTPDSITSSRQPSPTGSNSSRRRLDSGLLAVSNMDRTGWELADRLVLIFPRMTSWCALQANQLVIRGIATTLDHPSQHVSPVTRYLWLTLKSEARLLEILTGLAAKDLSKVLKHPTSFSCQTRDEELVKWPAWAWEFEQYLGTLDKSFQVDFKRLKDNAKTVVDFSVLTEAEKDRSRIMYGLLASLLNDRLKRLLKTVSDNNGYEAYRLISLELRPSSRTRALALMQTIHNWPVFDSKQGLLAQVVRLEQAMAEYDSIASQAMSDDQRVVSLLRCLTGQLRQHVNSPWKILGAMLSFAAWLPVTTPLRRNGERQLQLSKGKQKGGKDGKGKPKGKFDKGKKGKGHFARDCRQSRVRQVEEATDGGASASTVRRVAYNLDDYDAASSGEIRVVSQCDVCEQCNSGDEGDEVKSDGAVSSVCKAKSVCARTLQSRWCVSHNASPSDASDETERAEGMRQQCVAEPAVSSAGSVRMIRSAQKSLLTQVPTLLAYHKALARQEFALEALWSSSRMHKGIP</sequence>
<organism evidence="2 3">
    <name type="scientific">Symbiodinium microadriaticum</name>
    <name type="common">Dinoflagellate</name>
    <name type="synonym">Zooxanthella microadriatica</name>
    <dbReference type="NCBI Taxonomy" id="2951"/>
    <lineage>
        <taxon>Eukaryota</taxon>
        <taxon>Sar</taxon>
        <taxon>Alveolata</taxon>
        <taxon>Dinophyceae</taxon>
        <taxon>Suessiales</taxon>
        <taxon>Symbiodiniaceae</taxon>
        <taxon>Symbiodinium</taxon>
    </lineage>
</organism>
<accession>A0A1Q9F0R4</accession>
<dbReference type="OrthoDB" id="10641860at2759"/>
<evidence type="ECO:0000313" key="3">
    <source>
        <dbReference type="Proteomes" id="UP000186817"/>
    </source>
</evidence>
<protein>
    <submittedName>
        <fullName evidence="2">Uncharacterized protein</fullName>
    </submittedName>
</protein>
<reference evidence="2 3" key="1">
    <citation type="submission" date="2016-02" db="EMBL/GenBank/DDBJ databases">
        <title>Genome analysis of coral dinoflagellate symbionts highlights evolutionary adaptations to a symbiotic lifestyle.</title>
        <authorList>
            <person name="Aranda M."/>
            <person name="Li Y."/>
            <person name="Liew Y.J."/>
            <person name="Baumgarten S."/>
            <person name="Simakov O."/>
            <person name="Wilson M."/>
            <person name="Piel J."/>
            <person name="Ashoor H."/>
            <person name="Bougouffa S."/>
            <person name="Bajic V.B."/>
            <person name="Ryu T."/>
            <person name="Ravasi T."/>
            <person name="Bayer T."/>
            <person name="Micklem G."/>
            <person name="Kim H."/>
            <person name="Bhak J."/>
            <person name="Lajeunesse T.C."/>
            <person name="Voolstra C.R."/>
        </authorList>
    </citation>
    <scope>NUCLEOTIDE SEQUENCE [LARGE SCALE GENOMIC DNA]</scope>
    <source>
        <strain evidence="2 3">CCMP2467</strain>
    </source>
</reference>
<evidence type="ECO:0000313" key="2">
    <source>
        <dbReference type="EMBL" id="OLQ13288.1"/>
    </source>
</evidence>
<proteinExistence type="predicted"/>
<gene>
    <name evidence="2" type="ORF">AK812_SmicGene2730</name>
</gene>
<feature type="compositionally biased region" description="Basic and acidic residues" evidence="1">
    <location>
        <begin position="364"/>
        <end position="377"/>
    </location>
</feature>
<dbReference type="EMBL" id="LSRX01000030">
    <property type="protein sequence ID" value="OLQ13288.1"/>
    <property type="molecule type" value="Genomic_DNA"/>
</dbReference>
<dbReference type="AlphaFoldDB" id="A0A1Q9F0R4"/>
<dbReference type="Proteomes" id="UP000186817">
    <property type="component" value="Unassembled WGS sequence"/>
</dbReference>
<keyword evidence="3" id="KW-1185">Reference proteome</keyword>
<comment type="caution">
    <text evidence="2">The sequence shown here is derived from an EMBL/GenBank/DDBJ whole genome shotgun (WGS) entry which is preliminary data.</text>
</comment>
<evidence type="ECO:0000256" key="1">
    <source>
        <dbReference type="SAM" id="MobiDB-lite"/>
    </source>
</evidence>
<feature type="compositionally biased region" description="Basic and acidic residues" evidence="1">
    <location>
        <begin position="342"/>
        <end position="357"/>
    </location>
</feature>